<gene>
    <name evidence="2" type="ORF">SAMN02910293_00789</name>
</gene>
<dbReference type="EMBL" id="FMXP01000009">
    <property type="protein sequence ID" value="SDB15722.1"/>
    <property type="molecule type" value="Genomic_DNA"/>
</dbReference>
<keyword evidence="1" id="KW-0472">Membrane</keyword>
<organism evidence="2 3">
    <name type="scientific">Streptococcus henryi</name>
    <dbReference type="NCBI Taxonomy" id="439219"/>
    <lineage>
        <taxon>Bacteria</taxon>
        <taxon>Bacillati</taxon>
        <taxon>Bacillota</taxon>
        <taxon>Bacilli</taxon>
        <taxon>Lactobacillales</taxon>
        <taxon>Streptococcaceae</taxon>
        <taxon>Streptococcus</taxon>
    </lineage>
</organism>
<accession>A0A1G6B553</accession>
<keyword evidence="1" id="KW-0812">Transmembrane</keyword>
<sequence>MNIKRTQLTLQRISRIAILSALCVVFRYAFATLPNIQPITAIFLIVSIIFGIGDSLLIMAVTMLVSSFLLGFGPWVFFQILSFAVVLCLWRFLLYPLTKILKFDKIKTVTLQAFLAGMMGIIYGLVIDSCYAFLYNMPWWSYVLAGASFNLAHALSTLLFYPLLLPILRRFSDEKVV</sequence>
<feature type="transmembrane region" description="Helical" evidence="1">
    <location>
        <begin position="12"/>
        <end position="30"/>
    </location>
</feature>
<dbReference type="Pfam" id="PF12822">
    <property type="entry name" value="ECF_trnsprt"/>
    <property type="match status" value="1"/>
</dbReference>
<dbReference type="Proteomes" id="UP000182508">
    <property type="component" value="Unassembled WGS sequence"/>
</dbReference>
<reference evidence="2 3" key="1">
    <citation type="submission" date="2016-10" db="EMBL/GenBank/DDBJ databases">
        <authorList>
            <person name="de Groot N.N."/>
        </authorList>
    </citation>
    <scope>NUCLEOTIDE SEQUENCE [LARGE SCALE GENOMIC DNA]</scope>
    <source>
        <strain evidence="2 3">A-4</strain>
    </source>
</reference>
<feature type="transmembrane region" description="Helical" evidence="1">
    <location>
        <begin position="42"/>
        <end position="70"/>
    </location>
</feature>
<dbReference type="eggNOG" id="COG4720">
    <property type="taxonomic scope" value="Bacteria"/>
</dbReference>
<protein>
    <recommendedName>
        <fullName evidence="4">ECF transporter S component</fullName>
    </recommendedName>
</protein>
<proteinExistence type="predicted"/>
<dbReference type="STRING" id="439219.SAMN02910293_00789"/>
<evidence type="ECO:0008006" key="4">
    <source>
        <dbReference type="Google" id="ProtNLM"/>
    </source>
</evidence>
<keyword evidence="3" id="KW-1185">Reference proteome</keyword>
<dbReference type="GO" id="GO:0022857">
    <property type="term" value="F:transmembrane transporter activity"/>
    <property type="evidence" value="ECO:0007669"/>
    <property type="project" value="InterPro"/>
</dbReference>
<evidence type="ECO:0000313" key="3">
    <source>
        <dbReference type="Proteomes" id="UP000182508"/>
    </source>
</evidence>
<feature type="transmembrane region" description="Helical" evidence="1">
    <location>
        <begin position="140"/>
        <end position="165"/>
    </location>
</feature>
<dbReference type="AlphaFoldDB" id="A0A1G6B553"/>
<feature type="transmembrane region" description="Helical" evidence="1">
    <location>
        <begin position="109"/>
        <end position="134"/>
    </location>
</feature>
<dbReference type="RefSeq" id="WP_074485640.1">
    <property type="nucleotide sequence ID" value="NZ_FMXP01000009.1"/>
</dbReference>
<dbReference type="Gene3D" id="1.10.1760.20">
    <property type="match status" value="1"/>
</dbReference>
<dbReference type="InterPro" id="IPR024529">
    <property type="entry name" value="ECF_trnsprt_substrate-spec"/>
</dbReference>
<evidence type="ECO:0000313" key="2">
    <source>
        <dbReference type="EMBL" id="SDB15722.1"/>
    </source>
</evidence>
<feature type="transmembrane region" description="Helical" evidence="1">
    <location>
        <begin position="76"/>
        <end position="97"/>
    </location>
</feature>
<evidence type="ECO:0000256" key="1">
    <source>
        <dbReference type="SAM" id="Phobius"/>
    </source>
</evidence>
<name>A0A1G6B553_9STRE</name>
<keyword evidence="1" id="KW-1133">Transmembrane helix</keyword>